<organism evidence="4 5">
    <name type="scientific">Wickerhamomyces pijperi</name>
    <name type="common">Yeast</name>
    <name type="synonym">Pichia pijperi</name>
    <dbReference type="NCBI Taxonomy" id="599730"/>
    <lineage>
        <taxon>Eukaryota</taxon>
        <taxon>Fungi</taxon>
        <taxon>Dikarya</taxon>
        <taxon>Ascomycota</taxon>
        <taxon>Saccharomycotina</taxon>
        <taxon>Saccharomycetes</taxon>
        <taxon>Phaffomycetales</taxon>
        <taxon>Wickerhamomycetaceae</taxon>
        <taxon>Wickerhamomyces</taxon>
    </lineage>
</organism>
<proteinExistence type="inferred from homology"/>
<comment type="caution">
    <text evidence="4">The sequence shown here is derived from an EMBL/GenBank/DDBJ whole genome shotgun (WGS) entry which is preliminary data.</text>
</comment>
<reference evidence="4" key="2">
    <citation type="submission" date="2021-01" db="EMBL/GenBank/DDBJ databases">
        <authorList>
            <person name="Schikora-Tamarit M.A."/>
        </authorList>
    </citation>
    <scope>NUCLEOTIDE SEQUENCE</scope>
    <source>
        <strain evidence="4">CBS2887</strain>
    </source>
</reference>
<name>A0A9P8Q5M1_WICPI</name>
<dbReference type="EMBL" id="JAEUBG010002471">
    <property type="protein sequence ID" value="KAH3684476.1"/>
    <property type="molecule type" value="Genomic_DNA"/>
</dbReference>
<dbReference type="OrthoDB" id="10261433at2759"/>
<dbReference type="GO" id="GO:0030170">
    <property type="term" value="F:pyridoxal phosphate binding"/>
    <property type="evidence" value="ECO:0007669"/>
    <property type="project" value="InterPro"/>
</dbReference>
<comment type="similarity">
    <text evidence="1 3">Belongs to the class-III pyridoxal-phosphate-dependent aminotransferase family.</text>
</comment>
<dbReference type="InterPro" id="IPR015422">
    <property type="entry name" value="PyrdxlP-dep_Trfase_small"/>
</dbReference>
<evidence type="ECO:0008006" key="6">
    <source>
        <dbReference type="Google" id="ProtNLM"/>
    </source>
</evidence>
<dbReference type="PANTHER" id="PTHR43094:SF1">
    <property type="entry name" value="AMINOTRANSFERASE CLASS-III"/>
    <property type="match status" value="1"/>
</dbReference>
<protein>
    <recommendedName>
        <fullName evidence="6">Aminotransferase</fullName>
    </recommendedName>
</protein>
<evidence type="ECO:0000313" key="5">
    <source>
        <dbReference type="Proteomes" id="UP000774326"/>
    </source>
</evidence>
<keyword evidence="5" id="KW-1185">Reference proteome</keyword>
<dbReference type="AlphaFoldDB" id="A0A9P8Q5M1"/>
<reference evidence="4" key="1">
    <citation type="journal article" date="2021" name="Open Biol.">
        <title>Shared evolutionary footprints suggest mitochondrial oxidative damage underlies multiple complex I losses in fungi.</title>
        <authorList>
            <person name="Schikora-Tamarit M.A."/>
            <person name="Marcet-Houben M."/>
            <person name="Nosek J."/>
            <person name="Gabaldon T."/>
        </authorList>
    </citation>
    <scope>NUCLEOTIDE SEQUENCE</scope>
    <source>
        <strain evidence="4">CBS2887</strain>
    </source>
</reference>
<sequence length="449" mass="48933">MSSAIMQNAIKPIPTAIGGKGIYLTIRDNTTGEVRTILDTNSGAAVSSIGHGDEEIRQAMKDAVDNVIYTFPAIAGNEASEKLAQFLIDQGKGAFAAAIFTGSGSESVENAMKIIRKYHFENGEPQRVKFISRKQSYHGFTIGAFSIGDNNRKIVSAPILLPPEQTPKVSQVYPYRNQLPEESLEQYKDRLLAELDEAFQAAGPDTVCAFVAETVTGSTFGCQTPPPGYLDGCREICHKYGALFFLDEVMSGCGRMGSFNAWEKYMDGAGPDIQTNGKTLGAGYVSIASVLIGTKIMDLFKAKNAALECGQTYHSHSFNCEVALKVQEKVQREKLIENINVVGGYLGEQLEALNHNLIGQVRGSGGFWAIEFVKDKATKEPFDPEYDFGGKFSKKFFENGAYSLTSKGSIDGKRGEHTVFSPAFSITREEVDTIVALVKKTLDELEAEL</sequence>
<dbReference type="GO" id="GO:0008483">
    <property type="term" value="F:transaminase activity"/>
    <property type="evidence" value="ECO:0007669"/>
    <property type="project" value="InterPro"/>
</dbReference>
<dbReference type="InterPro" id="IPR015424">
    <property type="entry name" value="PyrdxlP-dep_Trfase"/>
</dbReference>
<evidence type="ECO:0000256" key="2">
    <source>
        <dbReference type="ARBA" id="ARBA00022898"/>
    </source>
</evidence>
<gene>
    <name evidence="4" type="ORF">WICPIJ_004570</name>
</gene>
<evidence type="ECO:0000313" key="4">
    <source>
        <dbReference type="EMBL" id="KAH3684476.1"/>
    </source>
</evidence>
<dbReference type="PANTHER" id="PTHR43094">
    <property type="entry name" value="AMINOTRANSFERASE"/>
    <property type="match status" value="1"/>
</dbReference>
<evidence type="ECO:0000256" key="3">
    <source>
        <dbReference type="RuleBase" id="RU003560"/>
    </source>
</evidence>
<dbReference type="Gene3D" id="3.40.640.10">
    <property type="entry name" value="Type I PLP-dependent aspartate aminotransferase-like (Major domain)"/>
    <property type="match status" value="1"/>
</dbReference>
<evidence type="ECO:0000256" key="1">
    <source>
        <dbReference type="ARBA" id="ARBA00008954"/>
    </source>
</evidence>
<dbReference type="CDD" id="cd00610">
    <property type="entry name" value="OAT_like"/>
    <property type="match status" value="1"/>
</dbReference>
<dbReference type="InterPro" id="IPR005814">
    <property type="entry name" value="Aminotrans_3"/>
</dbReference>
<dbReference type="InterPro" id="IPR015421">
    <property type="entry name" value="PyrdxlP-dep_Trfase_major"/>
</dbReference>
<dbReference type="Proteomes" id="UP000774326">
    <property type="component" value="Unassembled WGS sequence"/>
</dbReference>
<dbReference type="SUPFAM" id="SSF53383">
    <property type="entry name" value="PLP-dependent transferases"/>
    <property type="match status" value="1"/>
</dbReference>
<dbReference type="GO" id="GO:0005829">
    <property type="term" value="C:cytosol"/>
    <property type="evidence" value="ECO:0007669"/>
    <property type="project" value="TreeGrafter"/>
</dbReference>
<dbReference type="Pfam" id="PF00202">
    <property type="entry name" value="Aminotran_3"/>
    <property type="match status" value="1"/>
</dbReference>
<keyword evidence="2 3" id="KW-0663">Pyridoxal phosphate</keyword>
<dbReference type="Gene3D" id="3.90.1150.10">
    <property type="entry name" value="Aspartate Aminotransferase, domain 1"/>
    <property type="match status" value="1"/>
</dbReference>
<accession>A0A9P8Q5M1</accession>